<keyword evidence="2" id="KW-1185">Reference proteome</keyword>
<gene>
    <name evidence="1" type="ORF">AVEN_199190_1</name>
</gene>
<evidence type="ECO:0000313" key="1">
    <source>
        <dbReference type="EMBL" id="GBO10833.1"/>
    </source>
</evidence>
<proteinExistence type="predicted"/>
<accession>A0A4Y2UE86</accession>
<dbReference type="AlphaFoldDB" id="A0A4Y2UE86"/>
<name>A0A4Y2UE86_ARAVE</name>
<organism evidence="1 2">
    <name type="scientific">Araneus ventricosus</name>
    <name type="common">Orbweaver spider</name>
    <name type="synonym">Epeira ventricosa</name>
    <dbReference type="NCBI Taxonomy" id="182803"/>
    <lineage>
        <taxon>Eukaryota</taxon>
        <taxon>Metazoa</taxon>
        <taxon>Ecdysozoa</taxon>
        <taxon>Arthropoda</taxon>
        <taxon>Chelicerata</taxon>
        <taxon>Arachnida</taxon>
        <taxon>Araneae</taxon>
        <taxon>Araneomorphae</taxon>
        <taxon>Entelegynae</taxon>
        <taxon>Araneoidea</taxon>
        <taxon>Araneidae</taxon>
        <taxon>Araneus</taxon>
    </lineage>
</organism>
<dbReference type="OrthoDB" id="6420424at2759"/>
<sequence>DLMDCKINSHCTDGINCYVYDSLNCKGCCDGGSSSPPRDRKHAHFSQDIRDGSKNYAAENRQYPVGICACCKDPPCQPFPKSCQNFGRPILVYEIPSPKFEGTTTHQRDFGPKPVPVKEMPPWHPILKDRWKSLDVPSFNKSTYQSDFTPQVATQECRKPVYLAPRERKDRCQELAETFKTWRKTSEGPSQTYEVCDKPIIEETTAVCEEPVPSSDHHHHEYPCYVDMKQLHGPDCEKHCFSAPLMCHVRSPKSYSDEHHVFQCHDESRIPDQQVCHNSQFGCSKGDLTKLATTGHHHHTGLLDSEAIEIHPTQNEREYSAQINLHDGLSNAEDENKCLNKDLMCHPDVTNTYSCHDYARHSVNPLTTTCITMNHPAGDGCDYFTSKEQQQQHLPAKCSQDISDSRRNKHVHFAQEPEVCCDQVDSRISEKYHSSHSAHDSHNFVKSSCLSSRSAANSNAFTLCEDVANNQPKYWWKKTTCEPQRNNIEVADVPQDVTKPFCPSYLTIHRRDYTEPCLEKQSNNDSRAFSKECGCTGNMTEKFLCPEFERGGLI</sequence>
<dbReference type="Proteomes" id="UP000499080">
    <property type="component" value="Unassembled WGS sequence"/>
</dbReference>
<reference evidence="1 2" key="1">
    <citation type="journal article" date="2019" name="Sci. Rep.">
        <title>Orb-weaving spider Araneus ventricosus genome elucidates the spidroin gene catalogue.</title>
        <authorList>
            <person name="Kono N."/>
            <person name="Nakamura H."/>
            <person name="Ohtoshi R."/>
            <person name="Moran D.A.P."/>
            <person name="Shinohara A."/>
            <person name="Yoshida Y."/>
            <person name="Fujiwara M."/>
            <person name="Mori M."/>
            <person name="Tomita M."/>
            <person name="Arakawa K."/>
        </authorList>
    </citation>
    <scope>NUCLEOTIDE SEQUENCE [LARGE SCALE GENOMIC DNA]</scope>
</reference>
<protein>
    <submittedName>
        <fullName evidence="1">Uncharacterized protein</fullName>
    </submittedName>
</protein>
<comment type="caution">
    <text evidence="1">The sequence shown here is derived from an EMBL/GenBank/DDBJ whole genome shotgun (WGS) entry which is preliminary data.</text>
</comment>
<feature type="non-terminal residue" evidence="1">
    <location>
        <position position="1"/>
    </location>
</feature>
<evidence type="ECO:0000313" key="2">
    <source>
        <dbReference type="Proteomes" id="UP000499080"/>
    </source>
</evidence>
<dbReference type="EMBL" id="BGPR01035825">
    <property type="protein sequence ID" value="GBO10833.1"/>
    <property type="molecule type" value="Genomic_DNA"/>
</dbReference>